<evidence type="ECO:0000256" key="8">
    <source>
        <dbReference type="SAM" id="Phobius"/>
    </source>
</evidence>
<reference evidence="10 11" key="1">
    <citation type="submission" date="2019-04" db="EMBL/GenBank/DDBJ databases">
        <title>Phreatobacter aquaticus sp. nov.</title>
        <authorList>
            <person name="Choi A."/>
            <person name="Baek K."/>
        </authorList>
    </citation>
    <scope>NUCLEOTIDE SEQUENCE [LARGE SCALE GENOMIC DNA]</scope>
    <source>
        <strain evidence="10 11">NMCR1094</strain>
    </source>
</reference>
<keyword evidence="4" id="KW-0997">Cell inner membrane</keyword>
<evidence type="ECO:0000259" key="9">
    <source>
        <dbReference type="Pfam" id="PF12832"/>
    </source>
</evidence>
<evidence type="ECO:0000256" key="7">
    <source>
        <dbReference type="ARBA" id="ARBA00023136"/>
    </source>
</evidence>
<dbReference type="InterPro" id="IPR024989">
    <property type="entry name" value="MFS_assoc_dom"/>
</dbReference>
<dbReference type="PANTHER" id="PTHR23522">
    <property type="entry name" value="BLL5896 PROTEIN"/>
    <property type="match status" value="1"/>
</dbReference>
<comment type="subcellular location">
    <subcellularLocation>
        <location evidence="1">Cell inner membrane</location>
        <topology evidence="1">Multi-pass membrane protein</topology>
    </subcellularLocation>
</comment>
<name>A0A4D7QQ56_9HYPH</name>
<accession>A0A4D7QQ56</accession>
<evidence type="ECO:0000256" key="6">
    <source>
        <dbReference type="ARBA" id="ARBA00022989"/>
    </source>
</evidence>
<feature type="transmembrane region" description="Helical" evidence="8">
    <location>
        <begin position="212"/>
        <end position="231"/>
    </location>
</feature>
<feature type="transmembrane region" description="Helical" evidence="8">
    <location>
        <begin position="283"/>
        <end position="304"/>
    </location>
</feature>
<evidence type="ECO:0000256" key="2">
    <source>
        <dbReference type="ARBA" id="ARBA00022448"/>
    </source>
</evidence>
<feature type="transmembrane region" description="Helical" evidence="8">
    <location>
        <begin position="316"/>
        <end position="333"/>
    </location>
</feature>
<feature type="transmembrane region" description="Helical" evidence="8">
    <location>
        <begin position="345"/>
        <end position="364"/>
    </location>
</feature>
<evidence type="ECO:0000313" key="11">
    <source>
        <dbReference type="Proteomes" id="UP000298588"/>
    </source>
</evidence>
<keyword evidence="6 8" id="KW-1133">Transmembrane helix</keyword>
<dbReference type="AlphaFoldDB" id="A0A4D7QQ56"/>
<feature type="domain" description="Major facilitator superfamily associated" evidence="9">
    <location>
        <begin position="61"/>
        <end position="402"/>
    </location>
</feature>
<feature type="transmembrane region" description="Helical" evidence="8">
    <location>
        <begin position="251"/>
        <end position="271"/>
    </location>
</feature>
<dbReference type="OrthoDB" id="9150135at2"/>
<dbReference type="InterPro" id="IPR026032">
    <property type="entry name" value="HcaT-like"/>
</dbReference>
<feature type="transmembrane region" description="Helical" evidence="8">
    <location>
        <begin position="92"/>
        <end position="108"/>
    </location>
</feature>
<keyword evidence="11" id="KW-1185">Reference proteome</keyword>
<dbReference type="GO" id="GO:0005886">
    <property type="term" value="C:plasma membrane"/>
    <property type="evidence" value="ECO:0007669"/>
    <property type="project" value="UniProtKB-SubCell"/>
</dbReference>
<evidence type="ECO:0000256" key="3">
    <source>
        <dbReference type="ARBA" id="ARBA00022475"/>
    </source>
</evidence>
<dbReference type="Proteomes" id="UP000298588">
    <property type="component" value="Chromosome"/>
</dbReference>
<protein>
    <submittedName>
        <fullName evidence="10">MFS transporter</fullName>
    </submittedName>
</protein>
<evidence type="ECO:0000313" key="10">
    <source>
        <dbReference type="EMBL" id="QCK88113.1"/>
    </source>
</evidence>
<feature type="transmembrane region" description="Helical" evidence="8">
    <location>
        <begin position="62"/>
        <end position="80"/>
    </location>
</feature>
<dbReference type="KEGG" id="paqt:E8L99_21310"/>
<dbReference type="Pfam" id="PF12832">
    <property type="entry name" value="MFS_1_like"/>
    <property type="match status" value="1"/>
</dbReference>
<evidence type="ECO:0000256" key="4">
    <source>
        <dbReference type="ARBA" id="ARBA00022519"/>
    </source>
</evidence>
<keyword evidence="3" id="KW-1003">Cell membrane</keyword>
<sequence length="438" mass="46092">MESKSSGATGAGVDLSDMSLNALAKADRNDMKESSHANPQKILMLSPALAKSNDSKTFARRLALFYAALFVGFGLHQPFFPIWLKAKGLDDGQIGIVLAGGLLIRLVATPAVTFLADRGGVLSTAIVMCASATMVAFVGVGIAEGFAMILIGVVITGFVWSPMVPLSDAYGLAGVARRGLDYGRIRVWGSVAFMATNVAGGVLLIFIAPTHIVWMILASFVPLVIASAMLVPDRRETPRSSEDPSYFNARFVLVTAAAAFLQSSHAVYYGFASIHWGSLGYSGATVGLLWAIAVLSEIAVFWIAGRYTANWRPTSYLLIGGAAGSLRWLLMAFDLPLAVLFPMQLLHAFGFGLVHLGTMAYLAARLPPHARASGQGTVSVAAGSTTAVATLIAGYLYARVGATAYLAMAGLTIAGVLVTTYARSLPIQPQPQRDEVGG</sequence>
<dbReference type="Gene3D" id="1.20.1250.20">
    <property type="entry name" value="MFS general substrate transporter like domains"/>
    <property type="match status" value="2"/>
</dbReference>
<feature type="transmembrane region" description="Helical" evidence="8">
    <location>
        <begin position="187"/>
        <end position="206"/>
    </location>
</feature>
<feature type="transmembrane region" description="Helical" evidence="8">
    <location>
        <begin position="376"/>
        <end position="398"/>
    </location>
</feature>
<dbReference type="GO" id="GO:0030395">
    <property type="term" value="F:lactose binding"/>
    <property type="evidence" value="ECO:0007669"/>
    <property type="project" value="TreeGrafter"/>
</dbReference>
<feature type="transmembrane region" description="Helical" evidence="8">
    <location>
        <begin position="146"/>
        <end position="166"/>
    </location>
</feature>
<feature type="transmembrane region" description="Helical" evidence="8">
    <location>
        <begin position="404"/>
        <end position="422"/>
    </location>
</feature>
<dbReference type="NCBIfam" id="NF037955">
    <property type="entry name" value="mfs"/>
    <property type="match status" value="1"/>
</dbReference>
<dbReference type="InterPro" id="IPR036259">
    <property type="entry name" value="MFS_trans_sf"/>
</dbReference>
<keyword evidence="2" id="KW-0813">Transport</keyword>
<proteinExistence type="predicted"/>
<organism evidence="10 11">
    <name type="scientific">Phreatobacter aquaticus</name>
    <dbReference type="NCBI Taxonomy" id="2570229"/>
    <lineage>
        <taxon>Bacteria</taxon>
        <taxon>Pseudomonadati</taxon>
        <taxon>Pseudomonadota</taxon>
        <taxon>Alphaproteobacteria</taxon>
        <taxon>Hyphomicrobiales</taxon>
        <taxon>Phreatobacteraceae</taxon>
        <taxon>Phreatobacter</taxon>
    </lineage>
</organism>
<gene>
    <name evidence="10" type="ORF">E8L99_21310</name>
</gene>
<dbReference type="PIRSF" id="PIRSF004925">
    <property type="entry name" value="HcaT"/>
    <property type="match status" value="1"/>
</dbReference>
<dbReference type="EMBL" id="CP039865">
    <property type="protein sequence ID" value="QCK88113.1"/>
    <property type="molecule type" value="Genomic_DNA"/>
</dbReference>
<evidence type="ECO:0000256" key="5">
    <source>
        <dbReference type="ARBA" id="ARBA00022692"/>
    </source>
</evidence>
<keyword evidence="5 8" id="KW-0812">Transmembrane</keyword>
<dbReference type="SUPFAM" id="SSF103473">
    <property type="entry name" value="MFS general substrate transporter"/>
    <property type="match status" value="1"/>
</dbReference>
<keyword evidence="7 8" id="KW-0472">Membrane</keyword>
<feature type="transmembrane region" description="Helical" evidence="8">
    <location>
        <begin position="120"/>
        <end position="140"/>
    </location>
</feature>
<dbReference type="PANTHER" id="PTHR23522:SF10">
    <property type="entry name" value="3-PHENYLPROPIONIC ACID TRANSPORTER-RELATED"/>
    <property type="match status" value="1"/>
</dbReference>
<evidence type="ECO:0000256" key="1">
    <source>
        <dbReference type="ARBA" id="ARBA00004429"/>
    </source>
</evidence>
<dbReference type="GO" id="GO:0015528">
    <property type="term" value="F:lactose:proton symporter activity"/>
    <property type="evidence" value="ECO:0007669"/>
    <property type="project" value="TreeGrafter"/>
</dbReference>